<evidence type="ECO:0000256" key="2">
    <source>
        <dbReference type="SAM" id="SignalP"/>
    </source>
</evidence>
<name>A0A2N8HES3_9BACT</name>
<feature type="chain" id="PRO_5014905809" description="Autotransporter domain-containing protein" evidence="2">
    <location>
        <begin position="24"/>
        <end position="2302"/>
    </location>
</feature>
<dbReference type="InterPro" id="IPR005546">
    <property type="entry name" value="Autotransporte_beta"/>
</dbReference>
<dbReference type="NCBIfam" id="TIGR02601">
    <property type="entry name" value="autotrns_rpt"/>
    <property type="match status" value="1"/>
</dbReference>
<dbReference type="Proteomes" id="UP000236000">
    <property type="component" value="Unassembled WGS sequence"/>
</dbReference>
<gene>
    <name evidence="4" type="ORF">CXU22_03035</name>
</gene>
<reference evidence="4 5" key="1">
    <citation type="journal article" date="2017" name="BMC Genomics">
        <title>Genome sequencing of 39 Akkermansia muciniphila isolates reveals its population structure, genomic and functional diverisity, and global distribution in mammalian gut microbiotas.</title>
        <authorList>
            <person name="Guo X."/>
            <person name="Li S."/>
            <person name="Zhang J."/>
            <person name="Wu F."/>
            <person name="Li X."/>
            <person name="Wu D."/>
            <person name="Zhang M."/>
            <person name="Ou Z."/>
            <person name="Jie Z."/>
            <person name="Yan Q."/>
            <person name="Li P."/>
            <person name="Yi J."/>
            <person name="Peng Y."/>
        </authorList>
    </citation>
    <scope>NUCLEOTIDE SEQUENCE [LARGE SCALE GENOMIC DNA]</scope>
    <source>
        <strain evidence="4 5">GP24</strain>
    </source>
</reference>
<dbReference type="InterPro" id="IPR011050">
    <property type="entry name" value="Pectin_lyase_fold/virulence"/>
</dbReference>
<dbReference type="SUPFAM" id="SSF103515">
    <property type="entry name" value="Autotransporter"/>
    <property type="match status" value="1"/>
</dbReference>
<organism evidence="4 5">
    <name type="scientific">Akkermansia muciniphila</name>
    <dbReference type="NCBI Taxonomy" id="239935"/>
    <lineage>
        <taxon>Bacteria</taxon>
        <taxon>Pseudomonadati</taxon>
        <taxon>Verrucomicrobiota</taxon>
        <taxon>Verrucomicrobiia</taxon>
        <taxon>Verrucomicrobiales</taxon>
        <taxon>Akkermansiaceae</taxon>
        <taxon>Akkermansia</taxon>
    </lineage>
</organism>
<keyword evidence="1 2" id="KW-0732">Signal</keyword>
<dbReference type="SMART" id="SM00869">
    <property type="entry name" value="Autotransporter"/>
    <property type="match status" value="1"/>
</dbReference>
<dbReference type="Gene3D" id="2.40.128.130">
    <property type="entry name" value="Autotransporter beta-domain"/>
    <property type="match status" value="1"/>
</dbReference>
<evidence type="ECO:0000256" key="1">
    <source>
        <dbReference type="ARBA" id="ARBA00022729"/>
    </source>
</evidence>
<evidence type="ECO:0000313" key="5">
    <source>
        <dbReference type="Proteomes" id="UP000236000"/>
    </source>
</evidence>
<evidence type="ECO:0000259" key="3">
    <source>
        <dbReference type="PROSITE" id="PS51208"/>
    </source>
</evidence>
<dbReference type="PROSITE" id="PS51208">
    <property type="entry name" value="AUTOTRANSPORTER"/>
    <property type="match status" value="1"/>
</dbReference>
<evidence type="ECO:0000313" key="4">
    <source>
        <dbReference type="EMBL" id="PNC18787.1"/>
    </source>
</evidence>
<dbReference type="InterPro" id="IPR036709">
    <property type="entry name" value="Autotransporte_beta_dom_sf"/>
</dbReference>
<proteinExistence type="predicted"/>
<dbReference type="RefSeq" id="WP_102712433.1">
    <property type="nucleotide sequence ID" value="NZ_PJKA01000006.1"/>
</dbReference>
<dbReference type="EMBL" id="PJKA01000006">
    <property type="protein sequence ID" value="PNC18787.1"/>
    <property type="molecule type" value="Genomic_DNA"/>
</dbReference>
<protein>
    <recommendedName>
        <fullName evidence="3">Autotransporter domain-containing protein</fullName>
    </recommendedName>
</protein>
<dbReference type="PROSITE" id="PS51257">
    <property type="entry name" value="PROKAR_LIPOPROTEIN"/>
    <property type="match status" value="1"/>
</dbReference>
<comment type="caution">
    <text evidence="4">The sequence shown here is derived from an EMBL/GenBank/DDBJ whole genome shotgun (WGS) entry which is preliminary data.</text>
</comment>
<dbReference type="OrthoDB" id="199821at2"/>
<dbReference type="InterPro" id="IPR013425">
    <property type="entry name" value="Autotrns_rpt"/>
</dbReference>
<dbReference type="Pfam" id="PF12951">
    <property type="entry name" value="PATR"/>
    <property type="match status" value="5"/>
</dbReference>
<feature type="signal peptide" evidence="2">
    <location>
        <begin position="1"/>
        <end position="23"/>
    </location>
</feature>
<accession>A0A2N8HES3</accession>
<dbReference type="SUPFAM" id="SSF51126">
    <property type="entry name" value="Pectin lyase-like"/>
    <property type="match status" value="1"/>
</dbReference>
<feature type="domain" description="Autotransporter" evidence="3">
    <location>
        <begin position="2017"/>
        <end position="2302"/>
    </location>
</feature>
<sequence length="2302" mass="232597">MRLHLPLPLLSALLACFISPSWAAYTLTGDGETTISFADDQYTITPPAGDPVTQTDSPGAIYLTDITAAGTYEGGYNRVLNLEGGAYTGLQLWNVAGTAGGVTLGGTNSFVINIGAGTSLLNTNPQLMGWSNQDRVVAADITLNVDQNAGAINGFCLVGDGNKADAFRTTGTYIVNIHGGEWAGTSVSSPDARWCIGLGQESFRHTGDVTFTIDGGTFAQLVTAGTTRGVGQKSTILGNVALNLDGGTFNGSVALLGRGLVQLGDGTNAYTAKLRITGGQYNGNVYGLSDATASGSAANIAANSSASMEITGGTFAQNLFAQGVTTTITGATFSGDGTKKIFAGARTNTSAWNLTDTNMTLDLGSGTVAAMIAGGSWVETGESTFNITGSTNLTFKSGTYTGQIWGGSYVNGTATAGLTGNIGATNITITGGTFDGAQISLGTYVERNNTGAALTIGEANLSISGGTFNNAAIYAGGQKVNGTSLTTALANVTITGNDAVFTGTTTLSGQGRGDVVTKSVLNLNGVTKADMFANAAITGFDEISAGAGTDATIANATVLDGRSAFTKSGTGKLTLSSATGFTNALTVSGGELSFGLAGGVTFGNSITLGAGARLTSAGNMTLSQASGLTMDLTGMNSASASVIQSGGTLSFNSEGTLTLTISGVDQTMENDYKLITADSFGTLTASNFTFDPAGLSGDYSYVLELMGNTLYLRVKALGEALNWNGGAAGTWTVSGGGTIWLDKDGTAVAYDATKSANFEDLAGVAASSVTLDGNVSAARITVNNTDTAYTFTGTGAIVDGASPVALVKRGEGELTIENTGTNTFSGGTTISAGTLNLNAVQGLGTGTVTLAGGTLALNTAGTTDGTTGLVATNKLIFAGGTFMYGTGAAQDISGLIDAAASTAAVRVDTNGNNITWATYTQDLGNREIVKLGAGMLTVATTLTGTFTGAITVNGGTLFYDIGANSGTRTWSGNISIAENATLQIRDNRAHNSTMTDTLSGRISGAGSLVLGHKEGGTNPGGGRYSISGDNSGFTGTFKLVGNGTNAAWNEVGFANAVAIGGASMELDGRGFFVSDAANPVNADIHVTAAGGWLNGNSNQTVTFGGDLTSDAGANLGTTAAGDPTMTAIFTGNLTGFTGTMHSGQGNVVLAFGNGGAAATLGTGEFIKAVSLGGAGTFRVNYSGTGKDLLYAGNVIDTANLNVRGTDKLILTGANTSTGTLSIEQNSTVQLGDGTGDNAAWAGTITGAGSLTVNTAGTFAVGDRANGLTGTLTLAKGTLDLSDAAATTNILIQSGGLANAGNYAGTAANRVNVSAIADSGNISLGGLDASRLGTVATTTAGTQITGLKNGSTWTVNGTGNTLALSADNISGDPFTGADALIQFNGTGDNLGSISFGDGSTLTLDLTSVMDAMKTAGGNLEILLTNGGFAQDLETLKSHITANPLFAALGFGIVDVNGGSIVLSGDTDLVYVSSVDGTGSADNPVTNQALNFYQAVIVDQDLYVQSDGSMVIKNLTAPGTNPGQTGTGNLIVTNTADNKGSIELQNNLFHEGAGVDTVFAGNISGVDGAAANTDLVKTGANKLTLSGNVTLAGDIIAQEGTLQLNGTANVEALRLDSTDAGSLAVIGIGGHATAQTLESGANGGKLDIGTNGTLTLTGVMDNLSHAEISGTGTLHLAEGASLGLAADSALSGVVLDLDGSLSLGADSGASGLKGSGTLTLNGQTLNIQAASGQTYTFDGTLGAGTLDVSGAGTQVLRSSGADTDLTVSGGNLVLQGKADVDGAHLSYGKLVNNGNLTIQASDNALTALNTTLTVDGATFGSGSTTTFAVNTDADLVSTFIQSSGDIVIENGASFHVTSLPGINITWKSGNPMELTLMELTGGGTIQLGENTLTVGGLFLTYYKNAHLVQEGDKVVLKAEEQTDNIYASVADTANSTAGANLVWEAARHGTVDQALTDFLSSLNNDMTNNPSAARHAMAAAAGSTVTSLGIAQRDALRDQMTWIRNRTNQMGVNPAYINEDLPYFHMWMQGTGSYAKLDTKGDESGYQLTTWGGTVGMDVDLNDHFTMGAAFTANYGDLTASAADTADGHLDSYYVNLFGRYQNRRWAHTLILTGGWNDAKLNRTVNYGTGSYSTQGDTNGWGFGAMYELTYDVYLNEDKSSILQPLANVSVVTTRMDGYTETGAGNMGLNVAKQDLTTGTVALGGRWMGLVGSNIFGREALAEFRVNAAQDMGDRRGQANVGLLANPGYMQTVRGAKVGTTALQIGAGLSVPVGTQGTIFVDGNADFRDGANSVNGSVGYRYDF</sequence>